<dbReference type="RefSeq" id="WP_100906705.1">
    <property type="nucleotide sequence ID" value="NZ_CP017766.1"/>
</dbReference>
<feature type="domain" description="Pyrroline-5-carboxylate reductase catalytic N-terminal" evidence="3">
    <location>
        <begin position="3"/>
        <end position="94"/>
    </location>
</feature>
<feature type="domain" description="Pyrroline-5-carboxylate reductase dimerisation" evidence="4">
    <location>
        <begin position="164"/>
        <end position="258"/>
    </location>
</feature>
<organism evidence="5 6">
    <name type="scientific">Methanobacterium subterraneum</name>
    <dbReference type="NCBI Taxonomy" id="59277"/>
    <lineage>
        <taxon>Archaea</taxon>
        <taxon>Methanobacteriati</taxon>
        <taxon>Methanobacteriota</taxon>
        <taxon>Methanomada group</taxon>
        <taxon>Methanobacteria</taxon>
        <taxon>Methanobacteriales</taxon>
        <taxon>Methanobacteriaceae</taxon>
        <taxon>Methanobacterium</taxon>
    </lineage>
</organism>
<dbReference type="Pfam" id="PF03807">
    <property type="entry name" value="F420_oxidored"/>
    <property type="match status" value="1"/>
</dbReference>
<dbReference type="SUPFAM" id="SSF51735">
    <property type="entry name" value="NAD(P)-binding Rossmann-fold domains"/>
    <property type="match status" value="1"/>
</dbReference>
<gene>
    <name evidence="5" type="ORF">BK007_05170</name>
</gene>
<evidence type="ECO:0000259" key="4">
    <source>
        <dbReference type="Pfam" id="PF14748"/>
    </source>
</evidence>
<keyword evidence="2" id="KW-0521">NADP</keyword>
<dbReference type="GO" id="GO:0004735">
    <property type="term" value="F:pyrroline-5-carboxylate reductase activity"/>
    <property type="evidence" value="ECO:0007669"/>
    <property type="project" value="InterPro"/>
</dbReference>
<evidence type="ECO:0000313" key="5">
    <source>
        <dbReference type="EMBL" id="AUB56746.1"/>
    </source>
</evidence>
<dbReference type="EMBL" id="CP017766">
    <property type="protein sequence ID" value="AUB56746.1"/>
    <property type="molecule type" value="Genomic_DNA"/>
</dbReference>
<dbReference type="SUPFAM" id="SSF48179">
    <property type="entry name" value="6-phosphogluconate dehydrogenase C-terminal domain-like"/>
    <property type="match status" value="1"/>
</dbReference>
<sequence>MEKIGFIGYGAMGSMIIRKILSSGVLDQSDIIVTTRTLGKLDRLLKSYPGLEIAPDNSTVAQKSGKIFLFVNTGEVKGVFGEIKDNIAIDTHIIYIAAGLTVENLGKVFQGKISKVIPTLTSEVNEGISLVGHNHQVNGEEAQFVEKIFKVMGEVKLVEDDQFGLGANITSSAPAFISYIMLKYSEAAQKKGTFTRKEVDEMIIKTLYGTSKLLQEKNMDFEKVIGRVATRGGITEDGLEVLDEGLTPLFDELFTRTLGKYEILERKLDLE</sequence>
<dbReference type="InterPro" id="IPR008927">
    <property type="entry name" value="6-PGluconate_DH-like_C_sf"/>
</dbReference>
<dbReference type="InterPro" id="IPR053790">
    <property type="entry name" value="P5CR-like_CS"/>
</dbReference>
<dbReference type="InterPro" id="IPR000304">
    <property type="entry name" value="Pyrroline-COOH_reductase"/>
</dbReference>
<dbReference type="Gene3D" id="1.10.3730.10">
    <property type="entry name" value="ProC C-terminal domain-like"/>
    <property type="match status" value="1"/>
</dbReference>
<dbReference type="PIRSF" id="PIRSF000193">
    <property type="entry name" value="Pyrrol-5-carb_rd"/>
    <property type="match status" value="1"/>
</dbReference>
<comment type="similarity">
    <text evidence="1">Belongs to the pyrroline-5-carboxylate reductase family.</text>
</comment>
<dbReference type="GeneID" id="35120965"/>
<dbReference type="PROSITE" id="PS00521">
    <property type="entry name" value="P5CR"/>
    <property type="match status" value="1"/>
</dbReference>
<dbReference type="AlphaFoldDB" id="A0A2H4VF88"/>
<protein>
    <submittedName>
        <fullName evidence="5">Pyrroline-5-carboxylate reductase</fullName>
    </submittedName>
</protein>
<evidence type="ECO:0000256" key="1">
    <source>
        <dbReference type="ARBA" id="ARBA00005525"/>
    </source>
</evidence>
<dbReference type="Gene3D" id="3.40.50.720">
    <property type="entry name" value="NAD(P)-binding Rossmann-like Domain"/>
    <property type="match status" value="1"/>
</dbReference>
<evidence type="ECO:0000313" key="6">
    <source>
        <dbReference type="Proteomes" id="UP000232806"/>
    </source>
</evidence>
<feature type="binding site" evidence="2">
    <location>
        <position position="35"/>
    </location>
    <ligand>
        <name>NADP(+)</name>
        <dbReference type="ChEBI" id="CHEBI:58349"/>
    </ligand>
</feature>
<feature type="binding site" evidence="2">
    <location>
        <begin position="7"/>
        <end position="12"/>
    </location>
    <ligand>
        <name>NADP(+)</name>
        <dbReference type="ChEBI" id="CHEBI:58349"/>
    </ligand>
</feature>
<evidence type="ECO:0000256" key="2">
    <source>
        <dbReference type="PIRSR" id="PIRSR000193-1"/>
    </source>
</evidence>
<dbReference type="Proteomes" id="UP000232806">
    <property type="component" value="Chromosome"/>
</dbReference>
<dbReference type="InterPro" id="IPR028939">
    <property type="entry name" value="P5C_Rdtase_cat_N"/>
</dbReference>
<dbReference type="PANTHER" id="PTHR11645:SF53">
    <property type="entry name" value="PYRROLINE-5-CARBOXYLATE REDUCTASE 3"/>
    <property type="match status" value="1"/>
</dbReference>
<reference evidence="5 6" key="1">
    <citation type="submission" date="2016-10" db="EMBL/GenBank/DDBJ databases">
        <title>Comparative genomics between deep and shallow subseafloor isolates.</title>
        <authorList>
            <person name="Ishii S."/>
            <person name="Miller J.R."/>
            <person name="Sutton G."/>
            <person name="Suzuki S."/>
            <person name="Methe B."/>
            <person name="Inagaki F."/>
            <person name="Imachi H."/>
        </authorList>
    </citation>
    <scope>NUCLEOTIDE SEQUENCE [LARGE SCALE GENOMIC DNA]</scope>
    <source>
        <strain evidence="5 6">MO-MB1</strain>
    </source>
</reference>
<feature type="binding site" evidence="2">
    <location>
        <position position="57"/>
    </location>
    <ligand>
        <name>NADPH</name>
        <dbReference type="ChEBI" id="CHEBI:57783"/>
    </ligand>
</feature>
<dbReference type="PANTHER" id="PTHR11645">
    <property type="entry name" value="PYRROLINE-5-CARBOXYLATE REDUCTASE"/>
    <property type="match status" value="1"/>
</dbReference>
<name>A0A2H4VF88_9EURY</name>
<dbReference type="InterPro" id="IPR036291">
    <property type="entry name" value="NAD(P)-bd_dom_sf"/>
</dbReference>
<dbReference type="OrthoDB" id="25257at2157"/>
<dbReference type="InterPro" id="IPR029036">
    <property type="entry name" value="P5CR_dimer"/>
</dbReference>
<evidence type="ECO:0000259" key="3">
    <source>
        <dbReference type="Pfam" id="PF03807"/>
    </source>
</evidence>
<accession>A0A2H4VF88</accession>
<dbReference type="GO" id="GO:0055129">
    <property type="term" value="P:L-proline biosynthetic process"/>
    <property type="evidence" value="ECO:0007669"/>
    <property type="project" value="TreeGrafter"/>
</dbReference>
<proteinExistence type="inferred from homology"/>
<dbReference type="Pfam" id="PF14748">
    <property type="entry name" value="P5CR_dimer"/>
    <property type="match status" value="1"/>
</dbReference>